<gene>
    <name evidence="1" type="ORF">QJU93_04460</name>
</gene>
<dbReference type="EMBL" id="JASAYQ010000005">
    <property type="protein sequence ID" value="MDP8172605.1"/>
    <property type="molecule type" value="Genomic_DNA"/>
</dbReference>
<sequence length="142" mass="16219">MYISAATLISSFSKNILIQLSNDSFRATEVDEQIITQAIEIASERIDAALRSRYQLPLSQQSTMLETYALNLARHWLYSRRPEMPLPETIKESYKQTISELDQIANGRLHLGLKKIQGDDDLTPDVSEFKVKAKQRINTDGY</sequence>
<evidence type="ECO:0000313" key="1">
    <source>
        <dbReference type="EMBL" id="MDP8172605.1"/>
    </source>
</evidence>
<dbReference type="AlphaFoldDB" id="A0AAJ6P0I3"/>
<dbReference type="Proteomes" id="UP001236239">
    <property type="component" value="Unassembled WGS sequence"/>
</dbReference>
<accession>A0AAJ6P0I3</accession>
<organism evidence="1 2">
    <name type="scientific">Phocoenobacter skyensis</name>
    <dbReference type="NCBI Taxonomy" id="97481"/>
    <lineage>
        <taxon>Bacteria</taxon>
        <taxon>Pseudomonadati</taxon>
        <taxon>Pseudomonadota</taxon>
        <taxon>Gammaproteobacteria</taxon>
        <taxon>Pasteurellales</taxon>
        <taxon>Pasteurellaceae</taxon>
        <taxon>Phocoenobacter</taxon>
    </lineage>
</organism>
<comment type="caution">
    <text evidence="1">The sequence shown here is derived from an EMBL/GenBank/DDBJ whole genome shotgun (WGS) entry which is preliminary data.</text>
</comment>
<protein>
    <submittedName>
        <fullName evidence="1">DUF1320 domain-containing protein</fullName>
    </submittedName>
</protein>
<dbReference type="Pfam" id="PF07030">
    <property type="entry name" value="Phage_Mu_Gp36"/>
    <property type="match status" value="1"/>
</dbReference>
<dbReference type="InterPro" id="IPR009752">
    <property type="entry name" value="Phage_Mu_GpJ"/>
</dbReference>
<evidence type="ECO:0000313" key="2">
    <source>
        <dbReference type="Proteomes" id="UP001236239"/>
    </source>
</evidence>
<proteinExistence type="predicted"/>
<name>A0AAJ6P0I3_9PAST</name>
<dbReference type="RefSeq" id="WP_306375171.1">
    <property type="nucleotide sequence ID" value="NZ_JASAYN010000007.1"/>
</dbReference>
<reference evidence="1" key="1">
    <citation type="journal article" date="2023" name="Front. Microbiol.">
        <title>Phylogeography and host specificity of Pasteurellaceae pathogenic to sea-farmed fish in the north-east Atlantic.</title>
        <authorList>
            <person name="Gulla S."/>
            <person name="Colquhoun D.J."/>
            <person name="Olsen A.B."/>
            <person name="Spilsberg B."/>
            <person name="Lagesen K."/>
            <person name="Aakesson C.P."/>
            <person name="Strom S."/>
            <person name="Manji F."/>
            <person name="Birkbeck T.H."/>
            <person name="Nilsen H.K."/>
        </authorList>
    </citation>
    <scope>NUCLEOTIDE SEQUENCE</scope>
    <source>
        <strain evidence="1">TW16_20</strain>
    </source>
</reference>